<dbReference type="AlphaFoldDB" id="A0A9N9G7H9"/>
<evidence type="ECO:0000313" key="1">
    <source>
        <dbReference type="EMBL" id="CAG8582772.1"/>
    </source>
</evidence>
<accession>A0A9N9G7H9</accession>
<sequence length="70" mass="7935">MSTLNVLPIDPTPCPYYKGQHFVMKADVVYQATLLTLDEEERIESLVNAFYLGALLQEAQKWESCEGLGR</sequence>
<comment type="caution">
    <text evidence="1">The sequence shown here is derived from an EMBL/GenBank/DDBJ whole genome shotgun (WGS) entry which is preliminary data.</text>
</comment>
<proteinExistence type="predicted"/>
<protein>
    <submittedName>
        <fullName evidence="1">27923_t:CDS:1</fullName>
    </submittedName>
</protein>
<name>A0A9N9G7H9_9GLOM</name>
<gene>
    <name evidence="1" type="ORF">DERYTH_LOCUS6776</name>
</gene>
<dbReference type="EMBL" id="CAJVPY010003139">
    <property type="protein sequence ID" value="CAG8582772.1"/>
    <property type="molecule type" value="Genomic_DNA"/>
</dbReference>
<reference evidence="1" key="1">
    <citation type="submission" date="2021-06" db="EMBL/GenBank/DDBJ databases">
        <authorList>
            <person name="Kallberg Y."/>
            <person name="Tangrot J."/>
            <person name="Rosling A."/>
        </authorList>
    </citation>
    <scope>NUCLEOTIDE SEQUENCE</scope>
    <source>
        <strain evidence="1">MA453B</strain>
    </source>
</reference>
<dbReference type="Proteomes" id="UP000789405">
    <property type="component" value="Unassembled WGS sequence"/>
</dbReference>
<organism evidence="1 2">
    <name type="scientific">Dentiscutata erythropus</name>
    <dbReference type="NCBI Taxonomy" id="1348616"/>
    <lineage>
        <taxon>Eukaryota</taxon>
        <taxon>Fungi</taxon>
        <taxon>Fungi incertae sedis</taxon>
        <taxon>Mucoromycota</taxon>
        <taxon>Glomeromycotina</taxon>
        <taxon>Glomeromycetes</taxon>
        <taxon>Diversisporales</taxon>
        <taxon>Gigasporaceae</taxon>
        <taxon>Dentiscutata</taxon>
    </lineage>
</organism>
<evidence type="ECO:0000313" key="2">
    <source>
        <dbReference type="Proteomes" id="UP000789405"/>
    </source>
</evidence>
<keyword evidence="2" id="KW-1185">Reference proteome</keyword>